<evidence type="ECO:0000313" key="3">
    <source>
        <dbReference type="Proteomes" id="UP000266841"/>
    </source>
</evidence>
<evidence type="ECO:0000256" key="1">
    <source>
        <dbReference type="SAM" id="MobiDB-lite"/>
    </source>
</evidence>
<feature type="compositionally biased region" description="Basic and acidic residues" evidence="1">
    <location>
        <begin position="70"/>
        <end position="96"/>
    </location>
</feature>
<accession>K0S986</accession>
<proteinExistence type="predicted"/>
<gene>
    <name evidence="2" type="ORF">THAOC_22463</name>
</gene>
<dbReference type="Proteomes" id="UP000266841">
    <property type="component" value="Unassembled WGS sequence"/>
</dbReference>
<evidence type="ECO:0000313" key="2">
    <source>
        <dbReference type="EMBL" id="EJK57486.1"/>
    </source>
</evidence>
<comment type="caution">
    <text evidence="2">The sequence shown here is derived from an EMBL/GenBank/DDBJ whole genome shotgun (WGS) entry which is preliminary data.</text>
</comment>
<protein>
    <submittedName>
        <fullName evidence="2">Uncharacterized protein</fullName>
    </submittedName>
</protein>
<feature type="compositionally biased region" description="Basic and acidic residues" evidence="1">
    <location>
        <begin position="139"/>
        <end position="162"/>
    </location>
</feature>
<reference evidence="2 3" key="1">
    <citation type="journal article" date="2012" name="Genome Biol.">
        <title>Genome and low-iron response of an oceanic diatom adapted to chronic iron limitation.</title>
        <authorList>
            <person name="Lommer M."/>
            <person name="Specht M."/>
            <person name="Roy A.S."/>
            <person name="Kraemer L."/>
            <person name="Andreson R."/>
            <person name="Gutowska M.A."/>
            <person name="Wolf J."/>
            <person name="Bergner S.V."/>
            <person name="Schilhabel M.B."/>
            <person name="Klostermeier U.C."/>
            <person name="Beiko R.G."/>
            <person name="Rosenstiel P."/>
            <person name="Hippler M."/>
            <person name="Laroche J."/>
        </authorList>
    </citation>
    <scope>NUCLEOTIDE SEQUENCE [LARGE SCALE GENOMIC DNA]</scope>
    <source>
        <strain evidence="2 3">CCMP1005</strain>
    </source>
</reference>
<feature type="compositionally biased region" description="Low complexity" evidence="1">
    <location>
        <begin position="112"/>
        <end position="126"/>
    </location>
</feature>
<name>K0S986_THAOC</name>
<dbReference type="AlphaFoldDB" id="K0S986"/>
<keyword evidence="3" id="KW-1185">Reference proteome</keyword>
<dbReference type="EMBL" id="AGNL01028053">
    <property type="protein sequence ID" value="EJK57486.1"/>
    <property type="molecule type" value="Genomic_DNA"/>
</dbReference>
<organism evidence="2 3">
    <name type="scientific">Thalassiosira oceanica</name>
    <name type="common">Marine diatom</name>
    <dbReference type="NCBI Taxonomy" id="159749"/>
    <lineage>
        <taxon>Eukaryota</taxon>
        <taxon>Sar</taxon>
        <taxon>Stramenopiles</taxon>
        <taxon>Ochrophyta</taxon>
        <taxon>Bacillariophyta</taxon>
        <taxon>Coscinodiscophyceae</taxon>
        <taxon>Thalassiosirophycidae</taxon>
        <taxon>Thalassiosirales</taxon>
        <taxon>Thalassiosiraceae</taxon>
        <taxon>Thalassiosira</taxon>
    </lineage>
</organism>
<feature type="region of interest" description="Disordered" evidence="1">
    <location>
        <begin position="1"/>
        <end position="229"/>
    </location>
</feature>
<feature type="compositionally biased region" description="Acidic residues" evidence="1">
    <location>
        <begin position="205"/>
        <end position="220"/>
    </location>
</feature>
<sequence length="229" mass="24397">MIASQLGSSRRRTSRPGAGAPGEARVGLAWVGRLTRLGADRAPRGRRAVVARSSRSRNITIAKHAPHPGRPGEERRAEAGGREDALGRDTGLLDDHRKRKGGTKKPSAAGQASDLPPFASAAADAATNVRRVSDYPAEVESRCASPDKKKKRNQQDTSDRQDASLSVAEDLGPAELSSPPRTRSSGAHPDDSFVFGSSESNNAPLDDDDDDSDYNDSDYNDSERPRGGD</sequence>